<accession>A0A942YLB2</accession>
<dbReference type="Proteomes" id="UP000682713">
    <property type="component" value="Unassembled WGS sequence"/>
</dbReference>
<dbReference type="InterPro" id="IPR047175">
    <property type="entry name" value="CotS-like"/>
</dbReference>
<dbReference type="NCBIfam" id="TIGR02905">
    <property type="entry name" value="spore_yutH"/>
    <property type="match status" value="1"/>
</dbReference>
<keyword evidence="2" id="KW-1185">Reference proteome</keyword>
<dbReference type="InterPro" id="IPR014254">
    <property type="entry name" value="Spore_coat_YutH"/>
</dbReference>
<dbReference type="RefSeq" id="WP_213110767.1">
    <property type="nucleotide sequence ID" value="NZ_JAGYPJ010000001.1"/>
</dbReference>
<organism evidence="1 2">
    <name type="scientific">Lederbergia citrisecunda</name>
    <dbReference type="NCBI Taxonomy" id="2833583"/>
    <lineage>
        <taxon>Bacteria</taxon>
        <taxon>Bacillati</taxon>
        <taxon>Bacillota</taxon>
        <taxon>Bacilli</taxon>
        <taxon>Bacillales</taxon>
        <taxon>Bacillaceae</taxon>
        <taxon>Lederbergia</taxon>
    </lineage>
</organism>
<dbReference type="EMBL" id="JAGYPJ010000001">
    <property type="protein sequence ID" value="MBS4200164.1"/>
    <property type="molecule type" value="Genomic_DNA"/>
</dbReference>
<reference evidence="1 2" key="1">
    <citation type="submission" date="2021-05" db="EMBL/GenBank/DDBJ databases">
        <title>Novel Bacillus species.</title>
        <authorList>
            <person name="Liu G."/>
        </authorList>
    </citation>
    <scope>NUCLEOTIDE SEQUENCE [LARGE SCALE GENOMIC DNA]</scope>
    <source>
        <strain evidence="1 2">FJAT-49732</strain>
    </source>
</reference>
<name>A0A942YLB2_9BACI</name>
<keyword evidence="1" id="KW-0946">Virion</keyword>
<evidence type="ECO:0000313" key="2">
    <source>
        <dbReference type="Proteomes" id="UP000682713"/>
    </source>
</evidence>
<keyword evidence="1" id="KW-0167">Capsid protein</keyword>
<dbReference type="AlphaFoldDB" id="A0A942YLB2"/>
<dbReference type="SUPFAM" id="SSF56112">
    <property type="entry name" value="Protein kinase-like (PK-like)"/>
    <property type="match status" value="1"/>
</dbReference>
<gene>
    <name evidence="1" type="primary">yutH</name>
    <name evidence="1" type="ORF">KHA93_11035</name>
</gene>
<dbReference type="PANTHER" id="PTHR39179:SF2">
    <property type="entry name" value="ENDOSPORE COAT-ASSOCIATED PROTEIN YUTH"/>
    <property type="match status" value="1"/>
</dbReference>
<protein>
    <submittedName>
        <fullName evidence="1">Spore coat protein YutH</fullName>
    </submittedName>
</protein>
<proteinExistence type="predicted"/>
<dbReference type="GO" id="GO:0042601">
    <property type="term" value="C:endospore-forming forespore"/>
    <property type="evidence" value="ECO:0007669"/>
    <property type="project" value="TreeGrafter"/>
</dbReference>
<dbReference type="Gene3D" id="3.90.1200.10">
    <property type="match status" value="1"/>
</dbReference>
<evidence type="ECO:0000313" key="1">
    <source>
        <dbReference type="EMBL" id="MBS4200164.1"/>
    </source>
</evidence>
<dbReference type="PANTHER" id="PTHR39179">
    <property type="entry name" value="SPORE COAT PROTEIN I"/>
    <property type="match status" value="1"/>
</dbReference>
<dbReference type="InterPro" id="IPR011009">
    <property type="entry name" value="Kinase-like_dom_sf"/>
</dbReference>
<sequence>MSVKVLENLFGITPEQTIQDGSSVRYMVDNSLYTIIQVTHLEQEALIELYEMSEHMAKYGDNKVSTFVPGLNEKFLVTHEKQDYVLMHNYLFPPSRNNNTGRKLAKFHERGKLIQAPISGANRVGQWKSYWIKRLEQIENVWRGVVQERTGEEFEKLFIQSFPYYLGLCENAIQYVTDTELDEELTFLDMGTICHQTFHENVWNKQMEIRNPFDWVFDHPSRDIAEWVRDCYFLNSRSFQPDLTQFFRGYESISPLSIFSWRLVYARLLFPLHYFSCIEDYYLTSSQWTQKQLEERLSRYLRDARDYERFLGNFYQLAGVGQENFPAIDWLVPSYLE</sequence>
<comment type="caution">
    <text evidence="1">The sequence shown here is derived from an EMBL/GenBank/DDBJ whole genome shotgun (WGS) entry which is preliminary data.</text>
</comment>